<proteinExistence type="predicted"/>
<evidence type="ECO:0000313" key="4">
    <source>
        <dbReference type="Proteomes" id="UP001303473"/>
    </source>
</evidence>
<feature type="compositionally biased region" description="Basic and acidic residues" evidence="1">
    <location>
        <begin position="363"/>
        <end position="377"/>
    </location>
</feature>
<gene>
    <name evidence="3" type="ORF">QBC46DRAFT_335655</name>
</gene>
<dbReference type="CDD" id="cd00306">
    <property type="entry name" value="Peptidases_S8_S53"/>
    <property type="match status" value="1"/>
</dbReference>
<evidence type="ECO:0000259" key="2">
    <source>
        <dbReference type="Pfam" id="PF24476"/>
    </source>
</evidence>
<feature type="domain" description="DUF7580" evidence="2">
    <location>
        <begin position="22"/>
        <end position="138"/>
    </location>
</feature>
<evidence type="ECO:0000313" key="3">
    <source>
        <dbReference type="EMBL" id="KAK3946215.1"/>
    </source>
</evidence>
<dbReference type="EMBL" id="MU853752">
    <property type="protein sequence ID" value="KAK3946215.1"/>
    <property type="molecule type" value="Genomic_DNA"/>
</dbReference>
<dbReference type="AlphaFoldDB" id="A0AAN6NIM3"/>
<protein>
    <recommendedName>
        <fullName evidence="2">DUF7580 domain-containing protein</fullName>
    </recommendedName>
</protein>
<dbReference type="InterPro" id="IPR056002">
    <property type="entry name" value="DUF7580"/>
</dbReference>
<name>A0AAN6NIM3_9PEZI</name>
<dbReference type="Proteomes" id="UP001303473">
    <property type="component" value="Unassembled WGS sequence"/>
</dbReference>
<organism evidence="3 4">
    <name type="scientific">Diplogelasinospora grovesii</name>
    <dbReference type="NCBI Taxonomy" id="303347"/>
    <lineage>
        <taxon>Eukaryota</taxon>
        <taxon>Fungi</taxon>
        <taxon>Dikarya</taxon>
        <taxon>Ascomycota</taxon>
        <taxon>Pezizomycotina</taxon>
        <taxon>Sordariomycetes</taxon>
        <taxon>Sordariomycetidae</taxon>
        <taxon>Sordariales</taxon>
        <taxon>Diplogelasinosporaceae</taxon>
        <taxon>Diplogelasinospora</taxon>
    </lineage>
</organism>
<keyword evidence="4" id="KW-1185">Reference proteome</keyword>
<reference evidence="4" key="1">
    <citation type="journal article" date="2023" name="Mol. Phylogenet. Evol.">
        <title>Genome-scale phylogeny and comparative genomics of the fungal order Sordariales.</title>
        <authorList>
            <person name="Hensen N."/>
            <person name="Bonometti L."/>
            <person name="Westerberg I."/>
            <person name="Brannstrom I.O."/>
            <person name="Guillou S."/>
            <person name="Cros-Aarteil S."/>
            <person name="Calhoun S."/>
            <person name="Haridas S."/>
            <person name="Kuo A."/>
            <person name="Mondo S."/>
            <person name="Pangilinan J."/>
            <person name="Riley R."/>
            <person name="LaButti K."/>
            <person name="Andreopoulos B."/>
            <person name="Lipzen A."/>
            <person name="Chen C."/>
            <person name="Yan M."/>
            <person name="Daum C."/>
            <person name="Ng V."/>
            <person name="Clum A."/>
            <person name="Steindorff A."/>
            <person name="Ohm R.A."/>
            <person name="Martin F."/>
            <person name="Silar P."/>
            <person name="Natvig D.O."/>
            <person name="Lalanne C."/>
            <person name="Gautier V."/>
            <person name="Ament-Velasquez S.L."/>
            <person name="Kruys A."/>
            <person name="Hutchinson M.I."/>
            <person name="Powell A.J."/>
            <person name="Barry K."/>
            <person name="Miller A.N."/>
            <person name="Grigoriev I.V."/>
            <person name="Debuchy R."/>
            <person name="Gladieux P."/>
            <person name="Hiltunen Thoren M."/>
            <person name="Johannesson H."/>
        </authorList>
    </citation>
    <scope>NUCLEOTIDE SEQUENCE [LARGE SCALE GENOMIC DNA]</scope>
    <source>
        <strain evidence="4">CBS 340.73</strain>
    </source>
</reference>
<dbReference type="Pfam" id="PF24476">
    <property type="entry name" value="DUF7580"/>
    <property type="match status" value="1"/>
</dbReference>
<feature type="region of interest" description="Disordered" evidence="1">
    <location>
        <begin position="358"/>
        <end position="394"/>
    </location>
</feature>
<dbReference type="GO" id="GO:0006508">
    <property type="term" value="P:proteolysis"/>
    <property type="evidence" value="ECO:0007669"/>
    <property type="project" value="InterPro"/>
</dbReference>
<evidence type="ECO:0000256" key="1">
    <source>
        <dbReference type="SAM" id="MobiDB-lite"/>
    </source>
</evidence>
<comment type="caution">
    <text evidence="3">The sequence shown here is derived from an EMBL/GenBank/DDBJ whole genome shotgun (WGS) entry which is preliminary data.</text>
</comment>
<dbReference type="Gene3D" id="3.40.50.200">
    <property type="entry name" value="Peptidase S8/S53 domain"/>
    <property type="match status" value="2"/>
</dbReference>
<accession>A0AAN6NIM3</accession>
<dbReference type="SUPFAM" id="SSF52743">
    <property type="entry name" value="Subtilisin-like"/>
    <property type="match status" value="1"/>
</dbReference>
<dbReference type="InterPro" id="IPR036852">
    <property type="entry name" value="Peptidase_S8/S53_dom_sf"/>
</dbReference>
<dbReference type="GO" id="GO:0004252">
    <property type="term" value="F:serine-type endopeptidase activity"/>
    <property type="evidence" value="ECO:0007669"/>
    <property type="project" value="InterPro"/>
</dbReference>
<sequence>MPGWSRREPWFQYSFVGRPDGSVPTLSLDALIKDGRLQNVAKDGVLSLGQKAALSLTLALAMLCFHGSNWANEPDASWSADRIFFLQTDDSIKDLHTPYLAATLADRDTSARALYDLATLDCYFQSFALLLLQIQLGHLENPKSHSSGIKGVVYDALKQRDGSRASGQWLGSDLRGSSPEEKTREFIFTKIVMPLEGVVAFWGEPTDERKELKTGRPAAVPSTASRFQLDDMTDKSQTTAARMPIVGTINVLRRHGALSLFHLSQNYCTTILNTARTRIQSQSPVVNSRCDRRGPELTMLVWLSAAKIFFDEVATFNRSFIKPLNGKEDKAMKVAIIDSGLHMKHPFIKAKERRKQVVGGRSWVDKDRPDDWDDTHGHGTHNLQRQDDNGHVRPSYGKISPIPCEVTGLICVNASDGRGNTGGHGSFNPPPLGDGDNFATLGVNIPLLWENKYVWKSGTSFVTPLAAGIAANILEFARYEVPMTEQKRLWLYSHRGMAAVFRRLSVNMGTGFRFVRPWKTHEGRNTTEYLKKVLQDILKKQQ</sequence>